<dbReference type="Pfam" id="PF09482">
    <property type="entry name" value="OrgA_MxiK"/>
    <property type="match status" value="1"/>
</dbReference>
<dbReference type="InterPro" id="IPR013388">
    <property type="entry name" value="T3SS_OrgA/MxiK"/>
</dbReference>
<protein>
    <submittedName>
        <fullName evidence="1">Uncharacterized protein</fullName>
    </submittedName>
</protein>
<dbReference type="AlphaFoldDB" id="A0AB39VM33"/>
<proteinExistence type="predicted"/>
<reference evidence="1" key="1">
    <citation type="submission" date="2024-07" db="EMBL/GenBank/DDBJ databases">
        <authorList>
            <person name="Biller S.J."/>
        </authorList>
    </citation>
    <scope>NUCLEOTIDE SEQUENCE</scope>
    <source>
        <strain evidence="1">WC2420</strain>
    </source>
</reference>
<accession>A0AB39VM33</accession>
<name>A0AB39VM33_9GAMM</name>
<dbReference type="EMBL" id="CP165628">
    <property type="protein sequence ID" value="XDU70833.1"/>
    <property type="molecule type" value="Genomic_DNA"/>
</dbReference>
<evidence type="ECO:0000313" key="1">
    <source>
        <dbReference type="EMBL" id="XDU70833.1"/>
    </source>
</evidence>
<sequence length="186" mass="20787">MNKETALDLIIFSPCSWINPQRLVVPEMFSEPECLSILNKMVIEHYGLSTDFKKIESSSFVDVVVTNWSSLPQIAHLLACRYHQAALNYQGLMCEFSKAIQNFCSGPSGVTQPVLLGKHVCTETLEITSLSLLLSLSPVLPKSIVQRIPLLFSELCSENIGKKNNASITVLDFKLALQYAKNHRLF</sequence>
<organism evidence="1">
    <name type="scientific">Rouxiella sp. WC2420</name>
    <dbReference type="NCBI Taxonomy" id="3234145"/>
    <lineage>
        <taxon>Bacteria</taxon>
        <taxon>Pseudomonadati</taxon>
        <taxon>Pseudomonadota</taxon>
        <taxon>Gammaproteobacteria</taxon>
        <taxon>Enterobacterales</taxon>
        <taxon>Yersiniaceae</taxon>
        <taxon>Rouxiella</taxon>
    </lineage>
</organism>
<gene>
    <name evidence="1" type="ORF">AB3G37_14775</name>
</gene>
<dbReference type="RefSeq" id="WP_369788278.1">
    <property type="nucleotide sequence ID" value="NZ_CP165628.1"/>
</dbReference>